<organism evidence="2 3">
    <name type="scientific">Cuscuta campestris</name>
    <dbReference type="NCBI Taxonomy" id="132261"/>
    <lineage>
        <taxon>Eukaryota</taxon>
        <taxon>Viridiplantae</taxon>
        <taxon>Streptophyta</taxon>
        <taxon>Embryophyta</taxon>
        <taxon>Tracheophyta</taxon>
        <taxon>Spermatophyta</taxon>
        <taxon>Magnoliopsida</taxon>
        <taxon>eudicotyledons</taxon>
        <taxon>Gunneridae</taxon>
        <taxon>Pentapetalae</taxon>
        <taxon>asterids</taxon>
        <taxon>lamiids</taxon>
        <taxon>Solanales</taxon>
        <taxon>Convolvulaceae</taxon>
        <taxon>Cuscuteae</taxon>
        <taxon>Cuscuta</taxon>
        <taxon>Cuscuta subgen. Grammica</taxon>
        <taxon>Cuscuta sect. Cleistogrammica</taxon>
    </lineage>
</organism>
<gene>
    <name evidence="2" type="ORF">CCAM_LOCUS22546</name>
</gene>
<feature type="region of interest" description="Disordered" evidence="1">
    <location>
        <begin position="24"/>
        <end position="70"/>
    </location>
</feature>
<reference evidence="2 3" key="1">
    <citation type="submission" date="2018-04" db="EMBL/GenBank/DDBJ databases">
        <authorList>
            <person name="Vogel A."/>
        </authorList>
    </citation>
    <scope>NUCLEOTIDE SEQUENCE [LARGE SCALE GENOMIC DNA]</scope>
</reference>
<dbReference type="EMBL" id="OOIL02002179">
    <property type="protein sequence ID" value="VFQ80770.1"/>
    <property type="molecule type" value="Genomic_DNA"/>
</dbReference>
<name>A0A484LW59_9ASTE</name>
<evidence type="ECO:0000256" key="1">
    <source>
        <dbReference type="SAM" id="MobiDB-lite"/>
    </source>
</evidence>
<evidence type="ECO:0000313" key="2">
    <source>
        <dbReference type="EMBL" id="VFQ80770.1"/>
    </source>
</evidence>
<keyword evidence="3" id="KW-1185">Reference proteome</keyword>
<dbReference type="AlphaFoldDB" id="A0A484LW59"/>
<sequence>MRCCGILLISRFSKINQRLQLRKKKLGDAHDTPPKGSSDGIGSIPLGDNDPQYDPKLKTKPPYVTVAPPA</sequence>
<proteinExistence type="predicted"/>
<evidence type="ECO:0000313" key="3">
    <source>
        <dbReference type="Proteomes" id="UP000595140"/>
    </source>
</evidence>
<protein>
    <submittedName>
        <fullName evidence="2">Uncharacterized protein</fullName>
    </submittedName>
</protein>
<accession>A0A484LW59</accession>
<dbReference type="Proteomes" id="UP000595140">
    <property type="component" value="Unassembled WGS sequence"/>
</dbReference>